<dbReference type="CDD" id="cd09273">
    <property type="entry name" value="RNase_HI_RT_Bel"/>
    <property type="match status" value="1"/>
</dbReference>
<dbReference type="Pfam" id="PF17917">
    <property type="entry name" value="RT_RNaseH"/>
    <property type="match status" value="1"/>
</dbReference>
<dbReference type="Pfam" id="PF01140">
    <property type="entry name" value="Gag_MA"/>
    <property type="match status" value="1"/>
</dbReference>
<dbReference type="Proteomes" id="UP000585614">
    <property type="component" value="Unassembled WGS sequence"/>
</dbReference>
<name>A0A7J7V8P9_RHIFE</name>
<dbReference type="GO" id="GO:0015074">
    <property type="term" value="P:DNA integration"/>
    <property type="evidence" value="ECO:0007669"/>
    <property type="project" value="InterPro"/>
</dbReference>
<proteinExistence type="predicted"/>
<evidence type="ECO:0000259" key="12">
    <source>
        <dbReference type="PROSITE" id="PS50879"/>
    </source>
</evidence>
<protein>
    <submittedName>
        <fullName evidence="14">Uncharacterized protein</fullName>
    </submittedName>
</protein>
<gene>
    <name evidence="14" type="ORF">mRhiFer1_008461</name>
</gene>
<dbReference type="GO" id="GO:0006508">
    <property type="term" value="P:proteolysis"/>
    <property type="evidence" value="ECO:0007669"/>
    <property type="project" value="InterPro"/>
</dbReference>
<dbReference type="PROSITE" id="PS50994">
    <property type="entry name" value="INTEGRASE"/>
    <property type="match status" value="1"/>
</dbReference>
<dbReference type="InterPro" id="IPR001969">
    <property type="entry name" value="Aspartic_peptidase_AS"/>
</dbReference>
<dbReference type="InterPro" id="IPR021109">
    <property type="entry name" value="Peptidase_aspartic_dom_sf"/>
</dbReference>
<dbReference type="Gene3D" id="3.10.20.370">
    <property type="match status" value="1"/>
</dbReference>
<evidence type="ECO:0000259" key="13">
    <source>
        <dbReference type="PROSITE" id="PS50994"/>
    </source>
</evidence>
<evidence type="ECO:0000256" key="5">
    <source>
        <dbReference type="ARBA" id="ARBA00022722"/>
    </source>
</evidence>
<dbReference type="Gene3D" id="1.10.340.70">
    <property type="match status" value="1"/>
</dbReference>
<dbReference type="SUPFAM" id="SSF56672">
    <property type="entry name" value="DNA/RNA polymerases"/>
    <property type="match status" value="1"/>
</dbReference>
<keyword evidence="10" id="KW-0472">Membrane</keyword>
<dbReference type="SUPFAM" id="SSF47836">
    <property type="entry name" value="Retroviral matrix proteins"/>
    <property type="match status" value="1"/>
</dbReference>
<dbReference type="GO" id="GO:0004190">
    <property type="term" value="F:aspartic-type endopeptidase activity"/>
    <property type="evidence" value="ECO:0007669"/>
    <property type="project" value="InterPro"/>
</dbReference>
<dbReference type="InterPro" id="IPR001995">
    <property type="entry name" value="Peptidase_A2_cat"/>
</dbReference>
<feature type="domain" description="RNase H type-1" evidence="12">
    <location>
        <begin position="406"/>
        <end position="553"/>
    </location>
</feature>
<accession>A0A7J7V8P9</accession>
<reference evidence="14 15" key="1">
    <citation type="journal article" date="2020" name="Nature">
        <title>Six reference-quality genomes reveal evolution of bat adaptations.</title>
        <authorList>
            <person name="Jebb D."/>
            <person name="Huang Z."/>
            <person name="Pippel M."/>
            <person name="Hughes G.M."/>
            <person name="Lavrichenko K."/>
            <person name="Devanna P."/>
            <person name="Winkler S."/>
            <person name="Jermiin L.S."/>
            <person name="Skirmuntt E.C."/>
            <person name="Katzourakis A."/>
            <person name="Burkitt-Gray L."/>
            <person name="Ray D.A."/>
            <person name="Sullivan K.A.M."/>
            <person name="Roscito J.G."/>
            <person name="Kirilenko B.M."/>
            <person name="Davalos L.M."/>
            <person name="Corthals A.P."/>
            <person name="Power M.L."/>
            <person name="Jones G."/>
            <person name="Ransome R.D."/>
            <person name="Dechmann D.K.N."/>
            <person name="Locatelli A.G."/>
            <person name="Puechmaille S.J."/>
            <person name="Fedrigo O."/>
            <person name="Jarvis E.D."/>
            <person name="Hiller M."/>
            <person name="Vernes S.C."/>
            <person name="Myers E.W."/>
            <person name="Teeling E.C."/>
        </authorList>
    </citation>
    <scope>NUCLEOTIDE SEQUENCE [LARGE SCALE GENOMIC DNA]</scope>
    <source>
        <strain evidence="14">MRhiFer1</strain>
        <tissue evidence="14">Lung</tissue>
    </source>
</reference>
<evidence type="ECO:0000256" key="7">
    <source>
        <dbReference type="ARBA" id="ARBA00022801"/>
    </source>
</evidence>
<evidence type="ECO:0000256" key="8">
    <source>
        <dbReference type="ARBA" id="ARBA00022918"/>
    </source>
</evidence>
<keyword evidence="2" id="KW-0808">Transferase</keyword>
<evidence type="ECO:0000313" key="15">
    <source>
        <dbReference type="Proteomes" id="UP000585614"/>
    </source>
</evidence>
<keyword evidence="10" id="KW-0812">Transmembrane</keyword>
<dbReference type="PROSITE" id="PS50175">
    <property type="entry name" value="ASP_PROT_RETROV"/>
    <property type="match status" value="1"/>
</dbReference>
<dbReference type="Pfam" id="PF00665">
    <property type="entry name" value="rve"/>
    <property type="match status" value="1"/>
</dbReference>
<dbReference type="PROSITE" id="PS50879">
    <property type="entry name" value="RNASE_H_1"/>
    <property type="match status" value="1"/>
</dbReference>
<dbReference type="GO" id="GO:0003964">
    <property type="term" value="F:RNA-directed DNA polymerase activity"/>
    <property type="evidence" value="ECO:0007669"/>
    <property type="project" value="UniProtKB-KW"/>
</dbReference>
<dbReference type="Gene3D" id="2.40.70.10">
    <property type="entry name" value="Acid Proteases"/>
    <property type="match status" value="1"/>
</dbReference>
<evidence type="ECO:0000256" key="4">
    <source>
        <dbReference type="ARBA" id="ARBA00022707"/>
    </source>
</evidence>
<evidence type="ECO:0000259" key="11">
    <source>
        <dbReference type="PROSITE" id="PS50175"/>
    </source>
</evidence>
<evidence type="ECO:0000256" key="2">
    <source>
        <dbReference type="ARBA" id="ARBA00022679"/>
    </source>
</evidence>
<dbReference type="Gene3D" id="1.10.150.180">
    <property type="entry name" value="Gamma-retroviral matrix domain"/>
    <property type="match status" value="1"/>
</dbReference>
<dbReference type="Gene3D" id="3.30.420.10">
    <property type="entry name" value="Ribonuclease H-like superfamily/Ribonuclease H"/>
    <property type="match status" value="2"/>
</dbReference>
<dbReference type="GO" id="GO:0003676">
    <property type="term" value="F:nucleic acid binding"/>
    <property type="evidence" value="ECO:0007669"/>
    <property type="project" value="InterPro"/>
</dbReference>
<dbReference type="InterPro" id="IPR036946">
    <property type="entry name" value="G_retro_matrix_sf"/>
</dbReference>
<evidence type="ECO:0000256" key="10">
    <source>
        <dbReference type="SAM" id="Phobius"/>
    </source>
</evidence>
<dbReference type="InterPro" id="IPR041373">
    <property type="entry name" value="RT_RNaseH"/>
</dbReference>
<dbReference type="Pfam" id="PF00075">
    <property type="entry name" value="RNase_H"/>
    <property type="match status" value="1"/>
</dbReference>
<evidence type="ECO:0000313" key="14">
    <source>
        <dbReference type="EMBL" id="KAF6321346.1"/>
    </source>
</evidence>
<evidence type="ECO:0000256" key="6">
    <source>
        <dbReference type="ARBA" id="ARBA00022759"/>
    </source>
</evidence>
<keyword evidence="8" id="KW-0695">RNA-directed DNA polymerase</keyword>
<dbReference type="InterPro" id="IPR043502">
    <property type="entry name" value="DNA/RNA_pol_sf"/>
</dbReference>
<evidence type="ECO:0000256" key="9">
    <source>
        <dbReference type="ARBA" id="ARBA00023288"/>
    </source>
</evidence>
<evidence type="ECO:0000256" key="3">
    <source>
        <dbReference type="ARBA" id="ARBA00022695"/>
    </source>
</evidence>
<dbReference type="InterPro" id="IPR036397">
    <property type="entry name" value="RNaseH_sf"/>
</dbReference>
<dbReference type="EMBL" id="JACAGC010000014">
    <property type="protein sequence ID" value="KAF6321346.1"/>
    <property type="molecule type" value="Genomic_DNA"/>
</dbReference>
<comment type="caution">
    <text evidence="14">The sequence shown here is derived from an EMBL/GenBank/DDBJ whole genome shotgun (WGS) entry which is preliminary data.</text>
</comment>
<dbReference type="InterPro" id="IPR001584">
    <property type="entry name" value="Integrase_cat-core"/>
</dbReference>
<dbReference type="PANTHER" id="PTHR41694:SF5">
    <property type="entry name" value="RIBONUCLEASE H"/>
    <property type="match status" value="1"/>
</dbReference>
<dbReference type="InterPro" id="IPR015416">
    <property type="entry name" value="Znf_H2C2_histone_UAS-bd"/>
</dbReference>
<dbReference type="PROSITE" id="PS00141">
    <property type="entry name" value="ASP_PROTEASE"/>
    <property type="match status" value="1"/>
</dbReference>
<dbReference type="InterPro" id="IPR010999">
    <property type="entry name" value="Retrovr_matrix"/>
</dbReference>
<keyword evidence="10" id="KW-1133">Transmembrane helix</keyword>
<keyword evidence="3" id="KW-0548">Nucleotidyltransferase</keyword>
<dbReference type="SUPFAM" id="SSF50630">
    <property type="entry name" value="Acid proteases"/>
    <property type="match status" value="1"/>
</dbReference>
<sequence>MTLEAPLLEVVGDVPDEKVAQRRPQWMPFGRALGKDLERGETGVIETAPVDVVWLTGRWVLKSPVRSCVFAGTVSFVLSFAFSWFLVVTIMGQVQVTPKTLLLNHFPEIRAKARNHGVEVKKGKFDTFCSAEWPTFNVGWPPQGNFCLDIIKKVRDIINRRHPDQYPYILMWQALVESPPSWLKPFIPDKPVGFIVDTGAQYSVLNKPTEPLSQKTSLVQGATGSKAYRWTSRRQVDLGRHQVTHSFLVIPECPAPLLGRDLLTKIRAQIHFEPDGIKKRPVAYLSKKLDPVAAGWPPCLRIIAAVALMVKDADKLTFGQHLKVVTPHAIEGVLKYPPGRWMTNARPTHYQGLLLDAPRIIFAEPTALNPATLLPTPDLRAPLHDCQEIMAEVTQVRPDLQDTALPNSELVWYTDGSSFVIDGVRRAGAAVVDQGRNIIWSASLSPGTSAQKAELIALAEALERAEGRRVIVYTDSRYAFGTVHVHGAIYRERGFVKAEGKALRNLPEVQRLLMAVQMPRAVAVVHIPGHQSAPTPEAEGNRRADEAAKAVAVASSALALTLPTPELPRLPPRPDYTPEDLRWIQNHHCPESDQQGWHRDTEGRLILPAQLGLFLLSNLHQATHLGKKKLLTILESARLRFPRQAAQIQEIVDQCIGCQAMRPSRKGPQHTGTRVRGRAPGRSWEVDFTEVKPGRYGYKYLLVMVDTFSGWVEAFPTKRETAQVVAKALLEEIIPRYGVPEVLGSDNGPAFISNVLQGLARAIGINWKLHCEYNPQSSGQVERMNRTLKETLSKLAIETGGDWVTLLPYAIFRVRNSPYVHGLTPFEILYGAPPPIIVRTLPDHDPNVAPSYLASLKALQGVQHEIWPLVSSLYEIKDAPNPEHGIVPGDWVWVDGIGPWVHHSHVRRATSWKRRKLRSGSYGDTLITL</sequence>
<dbReference type="InterPro" id="IPR012337">
    <property type="entry name" value="RNaseH-like_sf"/>
</dbReference>
<dbReference type="AlphaFoldDB" id="A0A7J7V8P9"/>
<dbReference type="CDD" id="cd06095">
    <property type="entry name" value="RP_RTVL_H_like"/>
    <property type="match status" value="1"/>
</dbReference>
<dbReference type="GO" id="GO:0004523">
    <property type="term" value="F:RNA-DNA hybrid ribonuclease activity"/>
    <property type="evidence" value="ECO:0007669"/>
    <property type="project" value="InterPro"/>
</dbReference>
<keyword evidence="9" id="KW-0449">Lipoprotein</keyword>
<feature type="domain" description="Peptidase A2" evidence="11">
    <location>
        <begin position="192"/>
        <end position="262"/>
    </location>
</feature>
<comment type="subcellular location">
    <subcellularLocation>
        <location evidence="1">Host cell membrane</location>
        <topology evidence="1">Lipid-anchor</topology>
    </subcellularLocation>
</comment>
<organism evidence="14 15">
    <name type="scientific">Rhinolophus ferrumequinum</name>
    <name type="common">Greater horseshoe bat</name>
    <dbReference type="NCBI Taxonomy" id="59479"/>
    <lineage>
        <taxon>Eukaryota</taxon>
        <taxon>Metazoa</taxon>
        <taxon>Chordata</taxon>
        <taxon>Craniata</taxon>
        <taxon>Vertebrata</taxon>
        <taxon>Euteleostomi</taxon>
        <taxon>Mammalia</taxon>
        <taxon>Eutheria</taxon>
        <taxon>Laurasiatheria</taxon>
        <taxon>Chiroptera</taxon>
        <taxon>Yinpterochiroptera</taxon>
        <taxon>Rhinolophoidea</taxon>
        <taxon>Rhinolophidae</taxon>
        <taxon>Rhinolophinae</taxon>
        <taxon>Rhinolophus</taxon>
    </lineage>
</organism>
<keyword evidence="7" id="KW-0378">Hydrolase</keyword>
<feature type="transmembrane region" description="Helical" evidence="10">
    <location>
        <begin position="68"/>
        <end position="91"/>
    </location>
</feature>
<keyword evidence="5" id="KW-0540">Nuclease</keyword>
<dbReference type="Pfam" id="PF09337">
    <property type="entry name" value="zf-H2C2"/>
    <property type="match status" value="1"/>
</dbReference>
<feature type="domain" description="Integrase catalytic" evidence="13">
    <location>
        <begin position="676"/>
        <end position="833"/>
    </location>
</feature>
<evidence type="ECO:0000256" key="1">
    <source>
        <dbReference type="ARBA" id="ARBA00004425"/>
    </source>
</evidence>
<dbReference type="SUPFAM" id="SSF53098">
    <property type="entry name" value="Ribonuclease H-like"/>
    <property type="match status" value="2"/>
</dbReference>
<dbReference type="InterPro" id="IPR002156">
    <property type="entry name" value="RNaseH_domain"/>
</dbReference>
<dbReference type="PANTHER" id="PTHR41694">
    <property type="entry name" value="ENDOGENOUS RETROVIRUS GROUP K MEMBER POL PROTEIN"/>
    <property type="match status" value="1"/>
</dbReference>
<keyword evidence="6" id="KW-0255">Endonuclease</keyword>
<keyword evidence="4" id="KW-0519">Myristate</keyword>
<dbReference type="InterPro" id="IPR000840">
    <property type="entry name" value="G_retro_matrix"/>
</dbReference>